<feature type="region of interest" description="Disordered" evidence="1">
    <location>
        <begin position="64"/>
        <end position="440"/>
    </location>
</feature>
<keyword evidence="2" id="KW-0732">Signal</keyword>
<dbReference type="Proteomes" id="UP000030746">
    <property type="component" value="Unassembled WGS sequence"/>
</dbReference>
<dbReference type="AlphaFoldDB" id="V3ZGV5"/>
<gene>
    <name evidence="3" type="ORF">LOTGIDRAFT_236690</name>
</gene>
<feature type="compositionally biased region" description="Polar residues" evidence="1">
    <location>
        <begin position="112"/>
        <end position="123"/>
    </location>
</feature>
<sequence length="440" mass="47636">MLKFRLILTVLTVLLITVNGQFGVNIENKSSTSSSKSAASKPSGNFAIPTALRRPNPFLQRLPSAAADQEALFQSKTAQAQPQPSAQPTNKPSFQNGQQSGGNQPMYPNQPDPYQTGSYQGPYNSMNSNNNNPPTMAGPVPADRISYQPAPKNTVQSGYQQPMPGQQSMQVPNNGPSLPAGPSYDLHNQYPPQQNGYPPQQQMQEPHFSSQYQSQFPQYNQPQSGMQPPMTLNSPAGPVQTPGFNDPNGKGYDAFGQPSYPAYEQQPQAQPGAYQQPQTQPGAYQQPPAQPGAYQQPPAQPGAYQQPPAQPGAYQQPPAQPGAYQQPPAQPGAYQQPPAQPGAYQQPQTGAYTQQSQPQTGGYQQSYVDPNQQYQTQQGQSQYPQYQQPANPAQPTQTYADPSVPIPRVPGQQQPYDPQAQPQGVPATAPAPGKYLTFLF</sequence>
<feature type="region of interest" description="Disordered" evidence="1">
    <location>
        <begin position="26"/>
        <end position="51"/>
    </location>
</feature>
<evidence type="ECO:0000313" key="4">
    <source>
        <dbReference type="Proteomes" id="UP000030746"/>
    </source>
</evidence>
<feature type="compositionally biased region" description="Low complexity" evidence="1">
    <location>
        <begin position="29"/>
        <end position="43"/>
    </location>
</feature>
<proteinExistence type="predicted"/>
<dbReference type="CTD" id="20250214"/>
<dbReference type="GeneID" id="20250214"/>
<reference evidence="3 4" key="1">
    <citation type="journal article" date="2013" name="Nature">
        <title>Insights into bilaterian evolution from three spiralian genomes.</title>
        <authorList>
            <person name="Simakov O."/>
            <person name="Marletaz F."/>
            <person name="Cho S.J."/>
            <person name="Edsinger-Gonzales E."/>
            <person name="Havlak P."/>
            <person name="Hellsten U."/>
            <person name="Kuo D.H."/>
            <person name="Larsson T."/>
            <person name="Lv J."/>
            <person name="Arendt D."/>
            <person name="Savage R."/>
            <person name="Osoegawa K."/>
            <person name="de Jong P."/>
            <person name="Grimwood J."/>
            <person name="Chapman J.A."/>
            <person name="Shapiro H."/>
            <person name="Aerts A."/>
            <person name="Otillar R.P."/>
            <person name="Terry A.Y."/>
            <person name="Boore J.L."/>
            <person name="Grigoriev I.V."/>
            <person name="Lindberg D.R."/>
            <person name="Seaver E.C."/>
            <person name="Weisblat D.A."/>
            <person name="Putnam N.H."/>
            <person name="Rokhsar D.S."/>
        </authorList>
    </citation>
    <scope>NUCLEOTIDE SEQUENCE [LARGE SCALE GENOMIC DNA]</scope>
</reference>
<evidence type="ECO:0000313" key="3">
    <source>
        <dbReference type="EMBL" id="ESO83372.1"/>
    </source>
</evidence>
<protein>
    <submittedName>
        <fullName evidence="3">Uncharacterized protein</fullName>
    </submittedName>
</protein>
<feature type="signal peptide" evidence="2">
    <location>
        <begin position="1"/>
        <end position="20"/>
    </location>
</feature>
<name>V3ZGV5_LOTGI</name>
<feature type="compositionally biased region" description="Low complexity" evidence="1">
    <location>
        <begin position="188"/>
        <end position="224"/>
    </location>
</feature>
<feature type="compositionally biased region" description="Low complexity" evidence="1">
    <location>
        <begin position="257"/>
        <end position="400"/>
    </location>
</feature>
<dbReference type="HOGENOM" id="CLU_623019_0_0_1"/>
<keyword evidence="4" id="KW-1185">Reference proteome</keyword>
<feature type="compositionally biased region" description="Low complexity" evidence="1">
    <location>
        <begin position="410"/>
        <end position="423"/>
    </location>
</feature>
<feature type="compositionally biased region" description="Low complexity" evidence="1">
    <location>
        <begin position="74"/>
        <end position="104"/>
    </location>
</feature>
<dbReference type="EMBL" id="KB203711">
    <property type="protein sequence ID" value="ESO83372.1"/>
    <property type="molecule type" value="Genomic_DNA"/>
</dbReference>
<organism evidence="3 4">
    <name type="scientific">Lottia gigantea</name>
    <name type="common">Giant owl limpet</name>
    <dbReference type="NCBI Taxonomy" id="225164"/>
    <lineage>
        <taxon>Eukaryota</taxon>
        <taxon>Metazoa</taxon>
        <taxon>Spiralia</taxon>
        <taxon>Lophotrochozoa</taxon>
        <taxon>Mollusca</taxon>
        <taxon>Gastropoda</taxon>
        <taxon>Patellogastropoda</taxon>
        <taxon>Lottioidea</taxon>
        <taxon>Lottiidae</taxon>
        <taxon>Lottia</taxon>
    </lineage>
</organism>
<dbReference type="KEGG" id="lgi:LOTGIDRAFT_236690"/>
<dbReference type="STRING" id="225164.V3ZGV5"/>
<evidence type="ECO:0000256" key="1">
    <source>
        <dbReference type="SAM" id="MobiDB-lite"/>
    </source>
</evidence>
<feature type="chain" id="PRO_5004717766" evidence="2">
    <location>
        <begin position="21"/>
        <end position="440"/>
    </location>
</feature>
<dbReference type="OMA" id="HNGYAYQ"/>
<feature type="compositionally biased region" description="Polar residues" evidence="1">
    <location>
        <begin position="151"/>
        <end position="176"/>
    </location>
</feature>
<dbReference type="RefSeq" id="XP_009065976.1">
    <property type="nucleotide sequence ID" value="XM_009067728.1"/>
</dbReference>
<evidence type="ECO:0000256" key="2">
    <source>
        <dbReference type="SAM" id="SignalP"/>
    </source>
</evidence>
<accession>V3ZGV5</accession>